<evidence type="ECO:0000313" key="1">
    <source>
        <dbReference type="EMBL" id="KAH7910841.1"/>
    </source>
</evidence>
<protein>
    <submittedName>
        <fullName evidence="1">Uncharacterized protein</fullName>
    </submittedName>
</protein>
<organism evidence="1 2">
    <name type="scientific">Hygrophoropsis aurantiaca</name>
    <dbReference type="NCBI Taxonomy" id="72124"/>
    <lineage>
        <taxon>Eukaryota</taxon>
        <taxon>Fungi</taxon>
        <taxon>Dikarya</taxon>
        <taxon>Basidiomycota</taxon>
        <taxon>Agaricomycotina</taxon>
        <taxon>Agaricomycetes</taxon>
        <taxon>Agaricomycetidae</taxon>
        <taxon>Boletales</taxon>
        <taxon>Coniophorineae</taxon>
        <taxon>Hygrophoropsidaceae</taxon>
        <taxon>Hygrophoropsis</taxon>
    </lineage>
</organism>
<gene>
    <name evidence="1" type="ORF">BJ138DRAFT_60868</name>
</gene>
<keyword evidence="2" id="KW-1185">Reference proteome</keyword>
<accession>A0ACB8ACB2</accession>
<reference evidence="1" key="1">
    <citation type="journal article" date="2021" name="New Phytol.">
        <title>Evolutionary innovations through gain and loss of genes in the ectomycorrhizal Boletales.</title>
        <authorList>
            <person name="Wu G."/>
            <person name="Miyauchi S."/>
            <person name="Morin E."/>
            <person name="Kuo A."/>
            <person name="Drula E."/>
            <person name="Varga T."/>
            <person name="Kohler A."/>
            <person name="Feng B."/>
            <person name="Cao Y."/>
            <person name="Lipzen A."/>
            <person name="Daum C."/>
            <person name="Hundley H."/>
            <person name="Pangilinan J."/>
            <person name="Johnson J."/>
            <person name="Barry K."/>
            <person name="LaButti K."/>
            <person name="Ng V."/>
            <person name="Ahrendt S."/>
            <person name="Min B."/>
            <person name="Choi I.G."/>
            <person name="Park H."/>
            <person name="Plett J.M."/>
            <person name="Magnuson J."/>
            <person name="Spatafora J.W."/>
            <person name="Nagy L.G."/>
            <person name="Henrissat B."/>
            <person name="Grigoriev I.V."/>
            <person name="Yang Z.L."/>
            <person name="Xu J."/>
            <person name="Martin F.M."/>
        </authorList>
    </citation>
    <scope>NUCLEOTIDE SEQUENCE</scope>
    <source>
        <strain evidence="1">ATCC 28755</strain>
    </source>
</reference>
<comment type="caution">
    <text evidence="1">The sequence shown here is derived from an EMBL/GenBank/DDBJ whole genome shotgun (WGS) entry which is preliminary data.</text>
</comment>
<proteinExistence type="predicted"/>
<sequence>MESPWDDDPEPFHAREADWTKISNEFTNSGYREGIIAGKESALQEGFDSGFANVGVPLGRELGLLRGAASAILSLLGSQQPADITTEMEEARDIAACLGNIRFSDIVPRDLEAEQHAREHLESDDPGLDESEELVERKKMEGLEDMLQKLSAGNIASSTQDRPTREDMHRLKQRLATLSEALGLQVMR</sequence>
<name>A0ACB8ACB2_9AGAM</name>
<dbReference type="EMBL" id="MU267698">
    <property type="protein sequence ID" value="KAH7910841.1"/>
    <property type="molecule type" value="Genomic_DNA"/>
</dbReference>
<evidence type="ECO:0000313" key="2">
    <source>
        <dbReference type="Proteomes" id="UP000790377"/>
    </source>
</evidence>
<dbReference type="Proteomes" id="UP000790377">
    <property type="component" value="Unassembled WGS sequence"/>
</dbReference>